<proteinExistence type="predicted"/>
<organism evidence="1 2">
    <name type="scientific">Ensete ventricosum</name>
    <name type="common">Abyssinian banana</name>
    <name type="synonym">Musa ensete</name>
    <dbReference type="NCBI Taxonomy" id="4639"/>
    <lineage>
        <taxon>Eukaryota</taxon>
        <taxon>Viridiplantae</taxon>
        <taxon>Streptophyta</taxon>
        <taxon>Embryophyta</taxon>
        <taxon>Tracheophyta</taxon>
        <taxon>Spermatophyta</taxon>
        <taxon>Magnoliopsida</taxon>
        <taxon>Liliopsida</taxon>
        <taxon>Zingiberales</taxon>
        <taxon>Musaceae</taxon>
        <taxon>Ensete</taxon>
    </lineage>
</organism>
<evidence type="ECO:0000313" key="1">
    <source>
        <dbReference type="EMBL" id="RRT49645.1"/>
    </source>
</evidence>
<gene>
    <name evidence="1" type="ORF">B296_00038953</name>
</gene>
<evidence type="ECO:0008006" key="3">
    <source>
        <dbReference type="Google" id="ProtNLM"/>
    </source>
</evidence>
<evidence type="ECO:0000313" key="2">
    <source>
        <dbReference type="Proteomes" id="UP000287651"/>
    </source>
</evidence>
<sequence>MSSGGSPSKGDAALSPVVLNIYDLTPLNNYVQWLGIGIFHSGIEDGYAFKGCDNYVRAVAMIYCKSDATFLWWAYDTSVHGTNFPWLVTFARSRMPLATPLMLAITSLA</sequence>
<dbReference type="EMBL" id="AMZH03013215">
    <property type="protein sequence ID" value="RRT49645.1"/>
    <property type="molecule type" value="Genomic_DNA"/>
</dbReference>
<accession>A0A426YD37</accession>
<dbReference type="Proteomes" id="UP000287651">
    <property type="component" value="Unassembled WGS sequence"/>
</dbReference>
<name>A0A426YD37_ENSVE</name>
<comment type="caution">
    <text evidence="1">The sequence shown here is derived from an EMBL/GenBank/DDBJ whole genome shotgun (WGS) entry which is preliminary data.</text>
</comment>
<reference evidence="1 2" key="1">
    <citation type="journal article" date="2014" name="Agronomy (Basel)">
        <title>A Draft Genome Sequence for Ensete ventricosum, the Drought-Tolerant Tree Against Hunger.</title>
        <authorList>
            <person name="Harrison J."/>
            <person name="Moore K.A."/>
            <person name="Paszkiewicz K."/>
            <person name="Jones T."/>
            <person name="Grant M."/>
            <person name="Ambacheew D."/>
            <person name="Muzemil S."/>
            <person name="Studholme D.J."/>
        </authorList>
    </citation>
    <scope>NUCLEOTIDE SEQUENCE [LARGE SCALE GENOMIC DNA]</scope>
</reference>
<protein>
    <recommendedName>
        <fullName evidence="3">PPPDE domain-containing protein</fullName>
    </recommendedName>
</protein>
<dbReference type="AlphaFoldDB" id="A0A426YD37"/>